<comment type="caution">
    <text evidence="5">The sequence shown here is derived from an EMBL/GenBank/DDBJ whole genome shotgun (WGS) entry which is preliminary data.</text>
</comment>
<gene>
    <name evidence="5" type="ORF">E0L32_000693</name>
</gene>
<feature type="domain" description="Tyrosinase copper-binding" evidence="4">
    <location>
        <begin position="177"/>
        <end position="188"/>
    </location>
</feature>
<organism evidence="5 6">
    <name type="scientific">Thyridium curvatum</name>
    <dbReference type="NCBI Taxonomy" id="1093900"/>
    <lineage>
        <taxon>Eukaryota</taxon>
        <taxon>Fungi</taxon>
        <taxon>Dikarya</taxon>
        <taxon>Ascomycota</taxon>
        <taxon>Pezizomycotina</taxon>
        <taxon>Sordariomycetes</taxon>
        <taxon>Sordariomycetidae</taxon>
        <taxon>Thyridiales</taxon>
        <taxon>Thyridiaceae</taxon>
        <taxon>Thyridium</taxon>
    </lineage>
</organism>
<dbReference type="OrthoDB" id="6132182at2759"/>
<dbReference type="InterPro" id="IPR050316">
    <property type="entry name" value="Tyrosinase/Hemocyanin"/>
</dbReference>
<accession>A0A507B0B5</accession>
<evidence type="ECO:0000313" key="5">
    <source>
        <dbReference type="EMBL" id="TPX12516.1"/>
    </source>
</evidence>
<dbReference type="PROSITE" id="PS00498">
    <property type="entry name" value="TYROSINASE_2"/>
    <property type="match status" value="1"/>
</dbReference>
<feature type="domain" description="Tyrosinase copper-binding" evidence="3">
    <location>
        <begin position="31"/>
        <end position="48"/>
    </location>
</feature>
<dbReference type="GO" id="GO:0046872">
    <property type="term" value="F:metal ion binding"/>
    <property type="evidence" value="ECO:0007669"/>
    <property type="project" value="UniProtKB-KW"/>
</dbReference>
<reference evidence="5 6" key="1">
    <citation type="submission" date="2019-06" db="EMBL/GenBank/DDBJ databases">
        <title>Draft genome sequence of the filamentous fungus Phialemoniopsis curvata isolated from diesel fuel.</title>
        <authorList>
            <person name="Varaljay V.A."/>
            <person name="Lyon W.J."/>
            <person name="Crouch A.L."/>
            <person name="Drake C.E."/>
            <person name="Hollomon J.M."/>
            <person name="Nadeau L.J."/>
            <person name="Nunn H.S."/>
            <person name="Stevenson B.S."/>
            <person name="Bojanowski C.L."/>
            <person name="Crookes-Goodson W.J."/>
        </authorList>
    </citation>
    <scope>NUCLEOTIDE SEQUENCE [LARGE SCALE GENOMIC DNA]</scope>
    <source>
        <strain evidence="5 6">D216</strain>
    </source>
</reference>
<keyword evidence="6" id="KW-1185">Reference proteome</keyword>
<evidence type="ECO:0000313" key="6">
    <source>
        <dbReference type="Proteomes" id="UP000319257"/>
    </source>
</evidence>
<dbReference type="InParanoid" id="A0A507B0B5"/>
<evidence type="ECO:0000256" key="2">
    <source>
        <dbReference type="ARBA" id="ARBA00023008"/>
    </source>
</evidence>
<keyword evidence="1" id="KW-0479">Metal-binding</keyword>
<dbReference type="InterPro" id="IPR008922">
    <property type="entry name" value="Di-copper_centre_dom_sf"/>
</dbReference>
<dbReference type="PRINTS" id="PR00092">
    <property type="entry name" value="TYROSINASE"/>
</dbReference>
<dbReference type="EMBL" id="SKBQ01000003">
    <property type="protein sequence ID" value="TPX12516.1"/>
    <property type="molecule type" value="Genomic_DNA"/>
</dbReference>
<protein>
    <recommendedName>
        <fullName evidence="3 4">Tyrosinase copper-binding domain-containing protein</fullName>
    </recommendedName>
</protein>
<dbReference type="GeneID" id="41968140"/>
<evidence type="ECO:0000259" key="4">
    <source>
        <dbReference type="PROSITE" id="PS00498"/>
    </source>
</evidence>
<dbReference type="PANTHER" id="PTHR11474:SF126">
    <property type="entry name" value="TYROSINASE-LIKE PROTEIN TYR-1-RELATED"/>
    <property type="match status" value="1"/>
</dbReference>
<evidence type="ECO:0000259" key="3">
    <source>
        <dbReference type="PROSITE" id="PS00497"/>
    </source>
</evidence>
<evidence type="ECO:0000256" key="1">
    <source>
        <dbReference type="ARBA" id="ARBA00022723"/>
    </source>
</evidence>
<dbReference type="PROSITE" id="PS00497">
    <property type="entry name" value="TYROSINASE_1"/>
    <property type="match status" value="1"/>
</dbReference>
<dbReference type="InterPro" id="IPR002227">
    <property type="entry name" value="Tyrosinase_Cu-bd"/>
</dbReference>
<dbReference type="PANTHER" id="PTHR11474">
    <property type="entry name" value="TYROSINASE FAMILY MEMBER"/>
    <property type="match status" value="1"/>
</dbReference>
<dbReference type="Proteomes" id="UP000319257">
    <property type="component" value="Unassembled WGS sequence"/>
</dbReference>
<keyword evidence="2" id="KW-0186">Copper</keyword>
<dbReference type="AlphaFoldDB" id="A0A507B0B5"/>
<dbReference type="GO" id="GO:0016491">
    <property type="term" value="F:oxidoreductase activity"/>
    <property type="evidence" value="ECO:0007669"/>
    <property type="project" value="InterPro"/>
</dbReference>
<name>A0A507B0B5_9PEZI</name>
<dbReference type="Pfam" id="PF00264">
    <property type="entry name" value="Tyrosinase"/>
    <property type="match status" value="1"/>
</dbReference>
<dbReference type="Gene3D" id="1.10.1280.10">
    <property type="entry name" value="Di-copper center containing domain from catechol oxidase"/>
    <property type="match status" value="1"/>
</dbReference>
<dbReference type="RefSeq" id="XP_030994227.1">
    <property type="nucleotide sequence ID" value="XM_031141623.1"/>
</dbReference>
<dbReference type="STRING" id="1093900.A0A507B0B5"/>
<proteinExistence type="predicted"/>
<sequence>MQKPATLGMPGTKTKFDEFQVLHQRQAYYNHFVGSFLPFHRLMLHTHETSLREQCNYTGYQPYWKEERDAGKFSSSVVFDPTYGFGGSGSGPNSCITNGPFANYTNSAGPGYQVTSHCIDRRISEAMSALSSQSQVDACLKLADFSTAWPCIEGNPHSGGHAGVGGQMGNGVSSPGDPLFYLHHAWIDKMFWDWQKRDKATRTTSITGTNIGRDYAPGFPPRPASIPKATGAAGDPGTTTTLNHVLSMEGIAPNKTIADVMDIQGGFLCYEQPGIGSLLEWILLDCIGGKGPESDNEKQRILHRFSDDTPSSGAQFYHFDTVDSESTVTQPRSNQKQLSERKLGKDIQIRNASLNMR</sequence>
<dbReference type="SUPFAM" id="SSF48056">
    <property type="entry name" value="Di-copper centre-containing domain"/>
    <property type="match status" value="1"/>
</dbReference>